<keyword evidence="2" id="KW-0808">Transferase</keyword>
<feature type="domain" description="N-acetyltransferase" evidence="1">
    <location>
        <begin position="1"/>
        <end position="147"/>
    </location>
</feature>
<dbReference type="GO" id="GO:0016747">
    <property type="term" value="F:acyltransferase activity, transferring groups other than amino-acyl groups"/>
    <property type="evidence" value="ECO:0007669"/>
    <property type="project" value="InterPro"/>
</dbReference>
<proteinExistence type="predicted"/>
<dbReference type="SUPFAM" id="SSF55729">
    <property type="entry name" value="Acyl-CoA N-acyltransferases (Nat)"/>
    <property type="match status" value="1"/>
</dbReference>
<dbReference type="Pfam" id="PF13508">
    <property type="entry name" value="Acetyltransf_7"/>
    <property type="match status" value="1"/>
</dbReference>
<evidence type="ECO:0000313" key="2">
    <source>
        <dbReference type="EMBL" id="OOM15923.1"/>
    </source>
</evidence>
<dbReference type="PROSITE" id="PS51186">
    <property type="entry name" value="GNAT"/>
    <property type="match status" value="1"/>
</dbReference>
<dbReference type="AlphaFoldDB" id="A0A1S8NHQ8"/>
<dbReference type="FunFam" id="3.40.630.30:FF:000165">
    <property type="entry name" value="IAA acetyltransferase"/>
    <property type="match status" value="1"/>
</dbReference>
<dbReference type="InterPro" id="IPR016181">
    <property type="entry name" value="Acyl_CoA_acyltransferase"/>
</dbReference>
<dbReference type="EMBL" id="LZYZ01000001">
    <property type="protein sequence ID" value="OOM15923.1"/>
    <property type="molecule type" value="Genomic_DNA"/>
</dbReference>
<sequence>MKIQIIKENKKDFLDLLLLADEQENMIDKYLQRGIMFAIYDNDLKGICVVTKEADRIYELKNIATYKEFHGDGYGKKLVEYIFEYFKNDCDTMYVGTGDSPLTVPFYKKCGFRESHRIKNFFIDNYDNPIYEGGKQLIDMVYLKKEL</sequence>
<accession>A0A1S8NHQ8</accession>
<dbReference type="Proteomes" id="UP000191154">
    <property type="component" value="Unassembled WGS sequence"/>
</dbReference>
<dbReference type="RefSeq" id="WP_077863694.1">
    <property type="nucleotide sequence ID" value="NZ_LZYZ01000001.1"/>
</dbReference>
<reference evidence="2 3" key="1">
    <citation type="submission" date="2016-05" db="EMBL/GenBank/DDBJ databases">
        <title>Microbial solvent formation.</title>
        <authorList>
            <person name="Poehlein A."/>
            <person name="Montoya Solano J.D."/>
            <person name="Flitsch S."/>
            <person name="Krabben P."/>
            <person name="Duerre P."/>
            <person name="Daniel R."/>
        </authorList>
    </citation>
    <scope>NUCLEOTIDE SEQUENCE [LARGE SCALE GENOMIC DNA]</scope>
    <source>
        <strain evidence="2 3">L1-8</strain>
    </source>
</reference>
<dbReference type="EC" id="2.3.1.-" evidence="2"/>
<evidence type="ECO:0000313" key="3">
    <source>
        <dbReference type="Proteomes" id="UP000191154"/>
    </source>
</evidence>
<organism evidence="2 3">
    <name type="scientific">Clostridium saccharobutylicum</name>
    <dbReference type="NCBI Taxonomy" id="169679"/>
    <lineage>
        <taxon>Bacteria</taxon>
        <taxon>Bacillati</taxon>
        <taxon>Bacillota</taxon>
        <taxon>Clostridia</taxon>
        <taxon>Eubacteriales</taxon>
        <taxon>Clostridiaceae</taxon>
        <taxon>Clostridium</taxon>
    </lineage>
</organism>
<comment type="caution">
    <text evidence="2">The sequence shown here is derived from an EMBL/GenBank/DDBJ whole genome shotgun (WGS) entry which is preliminary data.</text>
</comment>
<dbReference type="CDD" id="cd04301">
    <property type="entry name" value="NAT_SF"/>
    <property type="match status" value="1"/>
</dbReference>
<dbReference type="Gene3D" id="3.40.630.30">
    <property type="match status" value="1"/>
</dbReference>
<protein>
    <submittedName>
        <fullName evidence="2">Putative N-acetyltransferase YvbK</fullName>
        <ecNumber evidence="2">2.3.1.-</ecNumber>
    </submittedName>
</protein>
<evidence type="ECO:0000259" key="1">
    <source>
        <dbReference type="PROSITE" id="PS51186"/>
    </source>
</evidence>
<keyword evidence="2" id="KW-0012">Acyltransferase</keyword>
<gene>
    <name evidence="2" type="primary">yvbK</name>
    <name evidence="2" type="ORF">CLOSAC_01940</name>
</gene>
<dbReference type="InterPro" id="IPR000182">
    <property type="entry name" value="GNAT_dom"/>
</dbReference>
<name>A0A1S8NHQ8_CLOSA</name>